<comment type="caution">
    <text evidence="2">The sequence shown here is derived from an EMBL/GenBank/DDBJ whole genome shotgun (WGS) entry which is preliminary data.</text>
</comment>
<organism evidence="2 3">
    <name type="scientific">Papaver nudicaule</name>
    <name type="common">Iceland poppy</name>
    <dbReference type="NCBI Taxonomy" id="74823"/>
    <lineage>
        <taxon>Eukaryota</taxon>
        <taxon>Viridiplantae</taxon>
        <taxon>Streptophyta</taxon>
        <taxon>Embryophyta</taxon>
        <taxon>Tracheophyta</taxon>
        <taxon>Spermatophyta</taxon>
        <taxon>Magnoliopsida</taxon>
        <taxon>Ranunculales</taxon>
        <taxon>Papaveraceae</taxon>
        <taxon>Papaveroideae</taxon>
        <taxon>Papaver</taxon>
    </lineage>
</organism>
<feature type="non-terminal residue" evidence="2">
    <location>
        <position position="62"/>
    </location>
</feature>
<keyword evidence="1" id="KW-0812">Transmembrane</keyword>
<reference evidence="2" key="1">
    <citation type="submission" date="2022-03" db="EMBL/GenBank/DDBJ databases">
        <title>A functionally conserved STORR gene fusion in Papaver species that diverged 16.8 million years ago.</title>
        <authorList>
            <person name="Catania T."/>
        </authorList>
    </citation>
    <scope>NUCLEOTIDE SEQUENCE</scope>
    <source>
        <strain evidence="2">S-191538</strain>
    </source>
</reference>
<dbReference type="AlphaFoldDB" id="A0AA41SAU2"/>
<evidence type="ECO:0000313" key="3">
    <source>
        <dbReference type="Proteomes" id="UP001177140"/>
    </source>
</evidence>
<keyword evidence="1" id="KW-1133">Transmembrane helix</keyword>
<gene>
    <name evidence="2" type="ORF">MKW94_015676</name>
</gene>
<keyword evidence="3" id="KW-1185">Reference proteome</keyword>
<dbReference type="EMBL" id="JAJJMA010114877">
    <property type="protein sequence ID" value="MCL7031705.1"/>
    <property type="molecule type" value="Genomic_DNA"/>
</dbReference>
<proteinExistence type="predicted"/>
<feature type="transmembrane region" description="Helical" evidence="1">
    <location>
        <begin position="21"/>
        <end position="42"/>
    </location>
</feature>
<accession>A0AA41SAU2</accession>
<dbReference type="Proteomes" id="UP001177140">
    <property type="component" value="Unassembled WGS sequence"/>
</dbReference>
<evidence type="ECO:0000256" key="1">
    <source>
        <dbReference type="SAM" id="Phobius"/>
    </source>
</evidence>
<protein>
    <submittedName>
        <fullName evidence="2">Uncharacterized protein</fullName>
    </submittedName>
</protein>
<name>A0AA41SAU2_PAPNU</name>
<keyword evidence="1" id="KW-0472">Membrane</keyword>
<sequence length="62" mass="7037">MEKEKDRNQSIRGRHPNSVTVSVSFLVHLSSVLGLAITYWVAQNFLSINLISNPTQTLILLW</sequence>
<evidence type="ECO:0000313" key="2">
    <source>
        <dbReference type="EMBL" id="MCL7031705.1"/>
    </source>
</evidence>